<evidence type="ECO:0000313" key="6">
    <source>
        <dbReference type="EMBL" id="KAJ7014254.1"/>
    </source>
</evidence>
<keyword evidence="7" id="KW-1185">Reference proteome</keyword>
<dbReference type="InterPro" id="IPR017943">
    <property type="entry name" value="Bactericidal_perm-incr_a/b_dom"/>
</dbReference>
<keyword evidence="3" id="KW-0732">Signal</keyword>
<dbReference type="Proteomes" id="UP001164929">
    <property type="component" value="Chromosome 1"/>
</dbReference>
<dbReference type="GO" id="GO:0008289">
    <property type="term" value="F:lipid binding"/>
    <property type="evidence" value="ECO:0007669"/>
    <property type="project" value="InterPro"/>
</dbReference>
<dbReference type="CDD" id="cd00025">
    <property type="entry name" value="BPI1"/>
    <property type="match status" value="1"/>
</dbReference>
<dbReference type="Pfam" id="PF02886">
    <property type="entry name" value="LBP_BPI_CETP_C"/>
    <property type="match status" value="1"/>
</dbReference>
<dbReference type="Pfam" id="PF01273">
    <property type="entry name" value="LBP_BPI_CETP"/>
    <property type="match status" value="1"/>
</dbReference>
<keyword evidence="1" id="KW-0325">Glycoprotein</keyword>
<proteinExistence type="inferred from homology"/>
<sequence>MAHPLFFLVVCLVLAPAAAAHDLQSNEEGYISLLLSNKGVDFAKDVLINKAVSTIIPLQLPDIEKSVKIPLIGKVHMILSNITIYSVNISSSYVETGNPGLVLVASGATASLSMKWAYSYSTWLIVISDSGDASVQVKGMEVGLTVAFKEQGGTLELSLLDCGCHVQDITIKLNGGASWLYQGIVDAFQGSIGSAVENAISKKIKEEIVKLDSLLQSLPKQIPIDHVAALNATFVDSPALSNSFIELEINGLFTATDDFAVPRNYDKGKKSSLFNNCPAKMIGISLHEDVFNTAGLVYLNAGCMHWIVDNSLNHSFLNTAAWKYVYPQLYLQYPNHDMSLNISATSSPAVKIAKNGINVTIYLDVTVNVLDDSKVIPVACISLEIYASCSPQILWNKIAGTLKLKSFTMSLKWSEIGNVHMDLLQPVIFALLETVFIPYVNLHLMRGFPLPLIHGFSLQNAEMHYTESKIMTCSSAQAIKPMLLRLYVIVIHLNSKYDSSVNMVAKISHPCHKPKL</sequence>
<reference evidence="6 7" key="1">
    <citation type="journal article" date="2023" name="Mol. Ecol. Resour.">
        <title>Chromosome-level genome assembly of a triploid poplar Populus alba 'Berolinensis'.</title>
        <authorList>
            <person name="Chen S."/>
            <person name="Yu Y."/>
            <person name="Wang X."/>
            <person name="Wang S."/>
            <person name="Zhang T."/>
            <person name="Zhou Y."/>
            <person name="He R."/>
            <person name="Meng N."/>
            <person name="Wang Y."/>
            <person name="Liu W."/>
            <person name="Liu Z."/>
            <person name="Liu J."/>
            <person name="Guo Q."/>
            <person name="Huang H."/>
            <person name="Sederoff R.R."/>
            <person name="Wang G."/>
            <person name="Qu G."/>
            <person name="Chen S."/>
        </authorList>
    </citation>
    <scope>NUCLEOTIDE SEQUENCE [LARGE SCALE GENOMIC DNA]</scope>
    <source>
        <strain evidence="6">SC-2020</strain>
    </source>
</reference>
<evidence type="ECO:0000256" key="2">
    <source>
        <dbReference type="ARBA" id="ARBA00060933"/>
    </source>
</evidence>
<dbReference type="InterPro" id="IPR001124">
    <property type="entry name" value="Lipid-bd_serum_glycop_C"/>
</dbReference>
<dbReference type="InterPro" id="IPR030675">
    <property type="entry name" value="BPI/LBP"/>
</dbReference>
<dbReference type="PANTHER" id="PTHR46801">
    <property type="entry name" value="OS06G0309200 PROTEIN"/>
    <property type="match status" value="1"/>
</dbReference>
<dbReference type="FunFam" id="3.15.10.10:FF:000001">
    <property type="entry name" value="phospholipid transfer protein-like"/>
    <property type="match status" value="1"/>
</dbReference>
<dbReference type="SMART" id="SM00329">
    <property type="entry name" value="BPI2"/>
    <property type="match status" value="1"/>
</dbReference>
<feature type="domain" description="Lipid-binding serum glycoprotein N-terminal" evidence="4">
    <location>
        <begin position="35"/>
        <end position="258"/>
    </location>
</feature>
<dbReference type="InterPro" id="IPR017942">
    <property type="entry name" value="Lipid-bd_serum_glycop_N"/>
</dbReference>
<accession>A0AAD6RSC3</accession>
<dbReference type="InterPro" id="IPR045897">
    <property type="entry name" value="BPI/LBP_pln"/>
</dbReference>
<evidence type="ECO:0000313" key="7">
    <source>
        <dbReference type="Proteomes" id="UP001164929"/>
    </source>
</evidence>
<name>A0AAD6RSC3_9ROSI</name>
<evidence type="ECO:0000256" key="1">
    <source>
        <dbReference type="ARBA" id="ARBA00023180"/>
    </source>
</evidence>
<dbReference type="Gene3D" id="3.15.20.10">
    <property type="entry name" value="Bactericidal permeability-increasing protein, domain 2"/>
    <property type="match status" value="1"/>
</dbReference>
<comment type="similarity">
    <text evidence="2">Belongs to the BPI/LBP/Plunc superfamily. BPI/LBP (TC 1.C.40) family.</text>
</comment>
<dbReference type="SUPFAM" id="SSF55394">
    <property type="entry name" value="Bactericidal permeability-increasing protein, BPI"/>
    <property type="match status" value="2"/>
</dbReference>
<dbReference type="GO" id="GO:0005615">
    <property type="term" value="C:extracellular space"/>
    <property type="evidence" value="ECO:0007669"/>
    <property type="project" value="InterPro"/>
</dbReference>
<evidence type="ECO:0000259" key="4">
    <source>
        <dbReference type="SMART" id="SM00328"/>
    </source>
</evidence>
<dbReference type="SMART" id="SM00328">
    <property type="entry name" value="BPI1"/>
    <property type="match status" value="1"/>
</dbReference>
<dbReference type="PANTHER" id="PTHR46801:SF2">
    <property type="entry name" value="LIPOPOLYSACCHARIDE-BINDING PROTEIN"/>
    <property type="match status" value="1"/>
</dbReference>
<dbReference type="AlphaFoldDB" id="A0AAD6RSC3"/>
<dbReference type="Gene3D" id="3.15.10.10">
    <property type="entry name" value="Bactericidal permeability-increasing protein, domain 1"/>
    <property type="match status" value="1"/>
</dbReference>
<protein>
    <submittedName>
        <fullName evidence="6">BPI/LBP family protein</fullName>
    </submittedName>
</protein>
<feature type="signal peptide" evidence="3">
    <location>
        <begin position="1"/>
        <end position="20"/>
    </location>
</feature>
<evidence type="ECO:0000256" key="3">
    <source>
        <dbReference type="SAM" id="SignalP"/>
    </source>
</evidence>
<dbReference type="EMBL" id="JAQIZT010000001">
    <property type="protein sequence ID" value="KAJ7014254.1"/>
    <property type="molecule type" value="Genomic_DNA"/>
</dbReference>
<evidence type="ECO:0000259" key="5">
    <source>
        <dbReference type="SMART" id="SM00329"/>
    </source>
</evidence>
<dbReference type="PIRSF" id="PIRSF002417">
    <property type="entry name" value="Lipid_binding_protein"/>
    <property type="match status" value="1"/>
</dbReference>
<feature type="domain" description="Lipid-binding serum glycoprotein C-terminal" evidence="5">
    <location>
        <begin position="276"/>
        <end position="473"/>
    </location>
</feature>
<comment type="caution">
    <text evidence="6">The sequence shown here is derived from an EMBL/GenBank/DDBJ whole genome shotgun (WGS) entry which is preliminary data.</text>
</comment>
<feature type="chain" id="PRO_5042029716" evidence="3">
    <location>
        <begin position="21"/>
        <end position="516"/>
    </location>
</feature>
<gene>
    <name evidence="6" type="ORF">NC653_003762</name>
</gene>
<organism evidence="6 7">
    <name type="scientific">Populus alba x Populus x berolinensis</name>
    <dbReference type="NCBI Taxonomy" id="444605"/>
    <lineage>
        <taxon>Eukaryota</taxon>
        <taxon>Viridiplantae</taxon>
        <taxon>Streptophyta</taxon>
        <taxon>Embryophyta</taxon>
        <taxon>Tracheophyta</taxon>
        <taxon>Spermatophyta</taxon>
        <taxon>Magnoliopsida</taxon>
        <taxon>eudicotyledons</taxon>
        <taxon>Gunneridae</taxon>
        <taxon>Pentapetalae</taxon>
        <taxon>rosids</taxon>
        <taxon>fabids</taxon>
        <taxon>Malpighiales</taxon>
        <taxon>Salicaceae</taxon>
        <taxon>Saliceae</taxon>
        <taxon>Populus</taxon>
    </lineage>
</organism>